<dbReference type="EMBL" id="JBHSCF010000034">
    <property type="protein sequence ID" value="MFC4188863.1"/>
    <property type="molecule type" value="Genomic_DNA"/>
</dbReference>
<name>A0ABV8N7B6_9ACTN</name>
<protein>
    <recommendedName>
        <fullName evidence="1">DUF7848 domain-containing protein</fullName>
    </recommendedName>
</protein>
<evidence type="ECO:0000259" key="1">
    <source>
        <dbReference type="Pfam" id="PF25232"/>
    </source>
</evidence>
<feature type="non-terminal residue" evidence="2">
    <location>
        <position position="1"/>
    </location>
</feature>
<comment type="caution">
    <text evidence="2">The sequence shown here is derived from an EMBL/GenBank/DDBJ whole genome shotgun (WGS) entry which is preliminary data.</text>
</comment>
<accession>A0ABV8N7B6</accession>
<evidence type="ECO:0000313" key="2">
    <source>
        <dbReference type="EMBL" id="MFC4188863.1"/>
    </source>
</evidence>
<dbReference type="RefSeq" id="WP_381581925.1">
    <property type="nucleotide sequence ID" value="NZ_JBHSCF010000034.1"/>
</dbReference>
<evidence type="ECO:0000313" key="3">
    <source>
        <dbReference type="Proteomes" id="UP001595871"/>
    </source>
</evidence>
<keyword evidence="3" id="KW-1185">Reference proteome</keyword>
<reference evidence="3" key="1">
    <citation type="journal article" date="2019" name="Int. J. Syst. Evol. Microbiol.">
        <title>The Global Catalogue of Microorganisms (GCM) 10K type strain sequencing project: providing services to taxonomists for standard genome sequencing and annotation.</title>
        <authorList>
            <consortium name="The Broad Institute Genomics Platform"/>
            <consortium name="The Broad Institute Genome Sequencing Center for Infectious Disease"/>
            <person name="Wu L."/>
            <person name="Ma J."/>
        </authorList>
    </citation>
    <scope>NUCLEOTIDE SEQUENCE [LARGE SCALE GENOMIC DNA]</scope>
    <source>
        <strain evidence="3">CCM 3243</strain>
    </source>
</reference>
<organism evidence="2 3">
    <name type="scientific">Streptomyces flavovirens</name>
    <dbReference type="NCBI Taxonomy" id="52258"/>
    <lineage>
        <taxon>Bacteria</taxon>
        <taxon>Bacillati</taxon>
        <taxon>Actinomycetota</taxon>
        <taxon>Actinomycetes</taxon>
        <taxon>Kitasatosporales</taxon>
        <taxon>Streptomycetaceae</taxon>
        <taxon>Streptomyces</taxon>
    </lineage>
</organism>
<dbReference type="Proteomes" id="UP001595871">
    <property type="component" value="Unassembled WGS sequence"/>
</dbReference>
<proteinExistence type="predicted"/>
<feature type="domain" description="DUF7848" evidence="1">
    <location>
        <begin position="28"/>
        <end position="107"/>
    </location>
</feature>
<gene>
    <name evidence="2" type="ORF">ACFO3R_21125</name>
</gene>
<dbReference type="InterPro" id="IPR057170">
    <property type="entry name" value="DUF7848"/>
</dbReference>
<dbReference type="Pfam" id="PF25232">
    <property type="entry name" value="DUF7848"/>
    <property type="match status" value="1"/>
</dbReference>
<sequence>VDLGASQTREQLAALLVNKANAPVRDAARGRYRFREYHVTTVPDPLALPAFTAICVTGEESNCGATSGTLHAPDELTRWIAGHCAQTGHQHYEQTVRAILRAEPGAWQ</sequence>